<feature type="non-terminal residue" evidence="2">
    <location>
        <position position="235"/>
    </location>
</feature>
<organism evidence="2 3">
    <name type="scientific">Volvox reticuliferus</name>
    <dbReference type="NCBI Taxonomy" id="1737510"/>
    <lineage>
        <taxon>Eukaryota</taxon>
        <taxon>Viridiplantae</taxon>
        <taxon>Chlorophyta</taxon>
        <taxon>core chlorophytes</taxon>
        <taxon>Chlorophyceae</taxon>
        <taxon>CS clade</taxon>
        <taxon>Chlamydomonadales</taxon>
        <taxon>Volvocaceae</taxon>
        <taxon>Volvox</taxon>
    </lineage>
</organism>
<dbReference type="PANTHER" id="PTHR31407:SF4">
    <property type="entry name" value="PSBP-LIKE PROTEIN 1, CHLOROPLASTIC"/>
    <property type="match status" value="1"/>
</dbReference>
<dbReference type="Pfam" id="PF01789">
    <property type="entry name" value="PsbP"/>
    <property type="match status" value="1"/>
</dbReference>
<dbReference type="PANTHER" id="PTHR31407">
    <property type="match status" value="1"/>
</dbReference>
<dbReference type="Gene3D" id="3.40.1000.10">
    <property type="entry name" value="Mog1/PsbP, alpha/beta/alpha sandwich"/>
    <property type="match status" value="1"/>
</dbReference>
<dbReference type="GO" id="GO:0009654">
    <property type="term" value="C:photosystem II oxygen evolving complex"/>
    <property type="evidence" value="ECO:0007669"/>
    <property type="project" value="InterPro"/>
</dbReference>
<reference evidence="2" key="1">
    <citation type="journal article" date="2021" name="Proc. Natl. Acad. Sci. U.S.A.">
        <title>Three genomes in the algal genus Volvox reveal the fate of a haploid sex-determining region after a transition to homothallism.</title>
        <authorList>
            <person name="Yamamoto K."/>
            <person name="Hamaji T."/>
            <person name="Kawai-Toyooka H."/>
            <person name="Matsuzaki R."/>
            <person name="Takahashi F."/>
            <person name="Nishimura Y."/>
            <person name="Kawachi M."/>
            <person name="Noguchi H."/>
            <person name="Minakuchi Y."/>
            <person name="Umen J.G."/>
            <person name="Toyoda A."/>
            <person name="Nozaki H."/>
        </authorList>
    </citation>
    <scope>NUCLEOTIDE SEQUENCE</scope>
    <source>
        <strain evidence="2">NIES-3785</strain>
    </source>
</reference>
<proteinExistence type="predicted"/>
<gene>
    <name evidence="2" type="ORF">Vretimale_14315</name>
</gene>
<dbReference type="GO" id="GO:0015979">
    <property type="term" value="P:photosynthesis"/>
    <property type="evidence" value="ECO:0007669"/>
    <property type="project" value="InterPro"/>
</dbReference>
<dbReference type="InterPro" id="IPR016123">
    <property type="entry name" value="Mog1/PsbP_a/b/a-sand"/>
</dbReference>
<evidence type="ECO:0000313" key="2">
    <source>
        <dbReference type="EMBL" id="GIM10743.1"/>
    </source>
</evidence>
<accession>A0A8J4GM19</accession>
<protein>
    <recommendedName>
        <fullName evidence="1">PsbP C-terminal domain-containing protein</fullName>
    </recommendedName>
</protein>
<dbReference type="AlphaFoldDB" id="A0A8J4GM19"/>
<dbReference type="GO" id="GO:0019898">
    <property type="term" value="C:extrinsic component of membrane"/>
    <property type="evidence" value="ECO:0007669"/>
    <property type="project" value="InterPro"/>
</dbReference>
<name>A0A8J4GM19_9CHLO</name>
<comment type="caution">
    <text evidence="2">The sequence shown here is derived from an EMBL/GenBank/DDBJ whole genome shotgun (WGS) entry which is preliminary data.</text>
</comment>
<feature type="domain" description="PsbP C-terminal" evidence="1">
    <location>
        <begin position="77"/>
        <end position="234"/>
    </location>
</feature>
<evidence type="ECO:0000259" key="1">
    <source>
        <dbReference type="Pfam" id="PF01789"/>
    </source>
</evidence>
<dbReference type="EMBL" id="BNCQ01000035">
    <property type="protein sequence ID" value="GIM10743.1"/>
    <property type="molecule type" value="Genomic_DNA"/>
</dbReference>
<dbReference type="SUPFAM" id="SSF55724">
    <property type="entry name" value="Mog1p/PsbP-like"/>
    <property type="match status" value="1"/>
</dbReference>
<dbReference type="GO" id="GO:0005509">
    <property type="term" value="F:calcium ion binding"/>
    <property type="evidence" value="ECO:0007669"/>
    <property type="project" value="InterPro"/>
</dbReference>
<dbReference type="Proteomes" id="UP000722791">
    <property type="component" value="Unassembled WGS sequence"/>
</dbReference>
<dbReference type="InterPro" id="IPR002683">
    <property type="entry name" value="PsbP_C"/>
</dbReference>
<sequence length="235" mass="26125">KVILSVFLYPRDGAPKLEDGLLKHNRSELAYAHKRAHKQGPNSPNKIFVFEYGDDPTTLINSVLAGYGLPKLPGSAGFKLLDDFELDFTLEYPRAWVVRPNSLRQGVYISDFNTADKLSVEVFALAADKDLVTAAVAAAVVPGAGSGQQDDKLLLPPASRIKSKTEQIDGKEYTYLEFPSETVTRSGYQIRRKNFAVATVKRGTVYMLNASSRSDQFNKDKEALLRHVVESFRVR</sequence>
<evidence type="ECO:0000313" key="3">
    <source>
        <dbReference type="Proteomes" id="UP000722791"/>
    </source>
</evidence>